<dbReference type="Pfam" id="PF18912">
    <property type="entry name" value="DZR_2"/>
    <property type="match status" value="1"/>
</dbReference>
<dbReference type="PANTHER" id="PTHR47505">
    <property type="entry name" value="DNA UTILIZATION PROTEIN YHGH"/>
    <property type="match status" value="1"/>
</dbReference>
<dbReference type="Pfam" id="PF00156">
    <property type="entry name" value="Pribosyltran"/>
    <property type="match status" value="1"/>
</dbReference>
<dbReference type="Gene3D" id="3.40.50.2020">
    <property type="match status" value="1"/>
</dbReference>
<evidence type="ECO:0000256" key="1">
    <source>
        <dbReference type="ARBA" id="ARBA00008007"/>
    </source>
</evidence>
<dbReference type="InterPro" id="IPR000836">
    <property type="entry name" value="PRTase_dom"/>
</dbReference>
<comment type="similarity">
    <text evidence="1">Belongs to the ComF/GntX family.</text>
</comment>
<dbReference type="SUPFAM" id="SSF53271">
    <property type="entry name" value="PRTase-like"/>
    <property type="match status" value="1"/>
</dbReference>
<dbReference type="PANTHER" id="PTHR47505:SF1">
    <property type="entry name" value="DNA UTILIZATION PROTEIN YHGH"/>
    <property type="match status" value="1"/>
</dbReference>
<dbReference type="InterPro" id="IPR029057">
    <property type="entry name" value="PRTase-like"/>
</dbReference>
<evidence type="ECO:0000259" key="2">
    <source>
        <dbReference type="Pfam" id="PF00156"/>
    </source>
</evidence>
<proteinExistence type="inferred from homology"/>
<keyword evidence="5" id="KW-1185">Reference proteome</keyword>
<dbReference type="InterPro" id="IPR051910">
    <property type="entry name" value="ComF/GntX_DNA_util-trans"/>
</dbReference>
<feature type="domain" description="Double zinc ribbon" evidence="3">
    <location>
        <begin position="12"/>
        <end position="62"/>
    </location>
</feature>
<evidence type="ECO:0000259" key="3">
    <source>
        <dbReference type="Pfam" id="PF18912"/>
    </source>
</evidence>
<evidence type="ECO:0000313" key="4">
    <source>
        <dbReference type="EMBL" id="WWX26238.1"/>
    </source>
</evidence>
<sequence>MLGRLLGGQDRFLNFFFPRYCLGCGREGAYICRRCQPNLPFQQPPFCPRCGKSLDHHSGCDELAPELSQLHSVFRFEGIVKKAVHQFKYNNLRDLAGPLGGFMAEYLKNNDLQADALIPVPLHKSRLRERAYNQSELLALMIHRLTDTPVFVDTLKKIRPTPPQAESASVDVRRRAVVDAFQCYNSKLTGRSVLLIDDVATSGATLSACARVLAAAGAGRVTALTLAREI</sequence>
<dbReference type="CDD" id="cd06223">
    <property type="entry name" value="PRTases_typeI"/>
    <property type="match status" value="1"/>
</dbReference>
<evidence type="ECO:0000313" key="5">
    <source>
        <dbReference type="Proteomes" id="UP001375370"/>
    </source>
</evidence>
<dbReference type="RefSeq" id="WP_338739215.1">
    <property type="nucleotide sequence ID" value="NZ_CP146612.1"/>
</dbReference>
<reference evidence="4 5" key="1">
    <citation type="submission" date="2024-03" db="EMBL/GenBank/DDBJ databases">
        <title>A Dehalogenimonas Isolated from Estuarine Sediments Dihaloeliminates Chlorinated Alkanes.</title>
        <authorList>
            <person name="Yang Y."/>
            <person name="Wang H."/>
        </authorList>
    </citation>
    <scope>NUCLEOTIDE SEQUENCE [LARGE SCALE GENOMIC DNA]</scope>
    <source>
        <strain evidence="4 5">W</strain>
    </source>
</reference>
<dbReference type="Proteomes" id="UP001375370">
    <property type="component" value="Chromosome"/>
</dbReference>
<gene>
    <name evidence="4" type="ORF">V8247_04510</name>
</gene>
<dbReference type="InterPro" id="IPR044005">
    <property type="entry name" value="DZR_2"/>
</dbReference>
<dbReference type="EMBL" id="CP146612">
    <property type="protein sequence ID" value="WWX26238.1"/>
    <property type="molecule type" value="Genomic_DNA"/>
</dbReference>
<feature type="domain" description="Phosphoribosyltransferase" evidence="2">
    <location>
        <begin position="174"/>
        <end position="227"/>
    </location>
</feature>
<protein>
    <submittedName>
        <fullName evidence="4">ComF family protein</fullName>
    </submittedName>
</protein>
<name>A0ABZ2JBX1_9CHLR</name>
<organism evidence="4 5">
    <name type="scientific">Candidatus Dehalogenimonas loeffleri</name>
    <dbReference type="NCBI Taxonomy" id="3127115"/>
    <lineage>
        <taxon>Bacteria</taxon>
        <taxon>Bacillati</taxon>
        <taxon>Chloroflexota</taxon>
        <taxon>Dehalococcoidia</taxon>
        <taxon>Dehalococcoidales</taxon>
        <taxon>Dehalococcoidaceae</taxon>
        <taxon>Dehalogenimonas</taxon>
    </lineage>
</organism>
<accession>A0ABZ2JBX1</accession>